<evidence type="ECO:0000313" key="5">
    <source>
        <dbReference type="Proteomes" id="UP001218218"/>
    </source>
</evidence>
<keyword evidence="5" id="KW-1185">Reference proteome</keyword>
<dbReference type="PANTHER" id="PTHR13947">
    <property type="entry name" value="GNAT FAMILY N-ACETYLTRANSFERASE"/>
    <property type="match status" value="1"/>
</dbReference>
<gene>
    <name evidence="4" type="ORF">DFH08DRAFT_836789</name>
</gene>
<dbReference type="PROSITE" id="PS51186">
    <property type="entry name" value="GNAT"/>
    <property type="match status" value="1"/>
</dbReference>
<dbReference type="Gene3D" id="3.40.630.30">
    <property type="match status" value="1"/>
</dbReference>
<evidence type="ECO:0000313" key="4">
    <source>
        <dbReference type="EMBL" id="KAJ7367195.1"/>
    </source>
</evidence>
<accession>A0AAD7ATH4</accession>
<dbReference type="Pfam" id="PF00583">
    <property type="entry name" value="Acetyltransf_1"/>
    <property type="match status" value="1"/>
</dbReference>
<comment type="caution">
    <text evidence="4">The sequence shown here is derived from an EMBL/GenBank/DDBJ whole genome shotgun (WGS) entry which is preliminary data.</text>
</comment>
<dbReference type="AlphaFoldDB" id="A0AAD7ATH4"/>
<dbReference type="Proteomes" id="UP001218218">
    <property type="component" value="Unassembled WGS sequence"/>
</dbReference>
<feature type="compositionally biased region" description="Pro residues" evidence="2">
    <location>
        <begin position="26"/>
        <end position="44"/>
    </location>
</feature>
<protein>
    <submittedName>
        <fullName evidence="4">Acyl-CoA N-acyltransferase</fullName>
    </submittedName>
</protein>
<proteinExistence type="predicted"/>
<dbReference type="InterPro" id="IPR050769">
    <property type="entry name" value="NAT_camello-type"/>
</dbReference>
<evidence type="ECO:0000259" key="3">
    <source>
        <dbReference type="PROSITE" id="PS51186"/>
    </source>
</evidence>
<dbReference type="EMBL" id="JARIHO010000002">
    <property type="protein sequence ID" value="KAJ7367195.1"/>
    <property type="molecule type" value="Genomic_DNA"/>
</dbReference>
<sequence length="218" mass="24038">MNLTRAGIFLLSRRYFRARNMAPNANPSPPSESKPTRAPTPTPDSAPESFTLRPPTRGDLGHIISRHGALLDYPGLRFEALAARICADFVDNFDPTRERCWVAEGQRSGAFLGCVFLVSDPDSDAAPDSKNSNSAKLRLLLVEPRARGMGLGKRLVEECVAFARSVGYQRVVLWTQSSLLSARRIYEAAGFEIISTEEHDTLGVKMMGETWELQLGLS</sequence>
<dbReference type="PANTHER" id="PTHR13947:SF37">
    <property type="entry name" value="LD18367P"/>
    <property type="match status" value="1"/>
</dbReference>
<organism evidence="4 5">
    <name type="scientific">Mycena albidolilacea</name>
    <dbReference type="NCBI Taxonomy" id="1033008"/>
    <lineage>
        <taxon>Eukaryota</taxon>
        <taxon>Fungi</taxon>
        <taxon>Dikarya</taxon>
        <taxon>Basidiomycota</taxon>
        <taxon>Agaricomycotina</taxon>
        <taxon>Agaricomycetes</taxon>
        <taxon>Agaricomycetidae</taxon>
        <taxon>Agaricales</taxon>
        <taxon>Marasmiineae</taxon>
        <taxon>Mycenaceae</taxon>
        <taxon>Mycena</taxon>
    </lineage>
</organism>
<feature type="region of interest" description="Disordered" evidence="2">
    <location>
        <begin position="20"/>
        <end position="57"/>
    </location>
</feature>
<dbReference type="InterPro" id="IPR000182">
    <property type="entry name" value="GNAT_dom"/>
</dbReference>
<dbReference type="CDD" id="cd04301">
    <property type="entry name" value="NAT_SF"/>
    <property type="match status" value="1"/>
</dbReference>
<feature type="domain" description="N-acetyltransferase" evidence="3">
    <location>
        <begin position="50"/>
        <end position="212"/>
    </location>
</feature>
<dbReference type="GO" id="GO:0008080">
    <property type="term" value="F:N-acetyltransferase activity"/>
    <property type="evidence" value="ECO:0007669"/>
    <property type="project" value="InterPro"/>
</dbReference>
<dbReference type="InterPro" id="IPR016181">
    <property type="entry name" value="Acyl_CoA_acyltransferase"/>
</dbReference>
<evidence type="ECO:0000256" key="2">
    <source>
        <dbReference type="SAM" id="MobiDB-lite"/>
    </source>
</evidence>
<evidence type="ECO:0000256" key="1">
    <source>
        <dbReference type="ARBA" id="ARBA00022679"/>
    </source>
</evidence>
<reference evidence="4" key="1">
    <citation type="submission" date="2023-03" db="EMBL/GenBank/DDBJ databases">
        <title>Massive genome expansion in bonnet fungi (Mycena s.s.) driven by repeated elements and novel gene families across ecological guilds.</title>
        <authorList>
            <consortium name="Lawrence Berkeley National Laboratory"/>
            <person name="Harder C.B."/>
            <person name="Miyauchi S."/>
            <person name="Viragh M."/>
            <person name="Kuo A."/>
            <person name="Thoen E."/>
            <person name="Andreopoulos B."/>
            <person name="Lu D."/>
            <person name="Skrede I."/>
            <person name="Drula E."/>
            <person name="Henrissat B."/>
            <person name="Morin E."/>
            <person name="Kohler A."/>
            <person name="Barry K."/>
            <person name="LaButti K."/>
            <person name="Morin E."/>
            <person name="Salamov A."/>
            <person name="Lipzen A."/>
            <person name="Mereny Z."/>
            <person name="Hegedus B."/>
            <person name="Baldrian P."/>
            <person name="Stursova M."/>
            <person name="Weitz H."/>
            <person name="Taylor A."/>
            <person name="Grigoriev I.V."/>
            <person name="Nagy L.G."/>
            <person name="Martin F."/>
            <person name="Kauserud H."/>
        </authorList>
    </citation>
    <scope>NUCLEOTIDE SEQUENCE</scope>
    <source>
        <strain evidence="4">CBHHK002</strain>
    </source>
</reference>
<name>A0AAD7ATH4_9AGAR</name>
<keyword evidence="1" id="KW-0808">Transferase</keyword>
<dbReference type="SUPFAM" id="SSF55729">
    <property type="entry name" value="Acyl-CoA N-acyltransferases (Nat)"/>
    <property type="match status" value="1"/>
</dbReference>